<evidence type="ECO:0000256" key="1">
    <source>
        <dbReference type="SAM" id="Phobius"/>
    </source>
</evidence>
<accession>A0A0K2V3M4</accession>
<name>A0A0K2V3M4_LEPSM</name>
<evidence type="ECO:0000313" key="2">
    <source>
        <dbReference type="EMBL" id="CDW44890.1"/>
    </source>
</evidence>
<dbReference type="EMBL" id="HACA01027529">
    <property type="protein sequence ID" value="CDW44890.1"/>
    <property type="molecule type" value="Transcribed_RNA"/>
</dbReference>
<keyword evidence="1" id="KW-0472">Membrane</keyword>
<organism evidence="2">
    <name type="scientific">Lepeophtheirus salmonis</name>
    <name type="common">Salmon louse</name>
    <name type="synonym">Caligus salmonis</name>
    <dbReference type="NCBI Taxonomy" id="72036"/>
    <lineage>
        <taxon>Eukaryota</taxon>
        <taxon>Metazoa</taxon>
        <taxon>Ecdysozoa</taxon>
        <taxon>Arthropoda</taxon>
        <taxon>Crustacea</taxon>
        <taxon>Multicrustacea</taxon>
        <taxon>Hexanauplia</taxon>
        <taxon>Copepoda</taxon>
        <taxon>Siphonostomatoida</taxon>
        <taxon>Caligidae</taxon>
        <taxon>Lepeophtheirus</taxon>
    </lineage>
</organism>
<protein>
    <submittedName>
        <fullName evidence="2">Uncharacterized protein</fullName>
    </submittedName>
</protein>
<feature type="non-terminal residue" evidence="2">
    <location>
        <position position="1"/>
    </location>
</feature>
<feature type="transmembrane region" description="Helical" evidence="1">
    <location>
        <begin position="12"/>
        <end position="31"/>
    </location>
</feature>
<sequence length="125" mass="14358">KQYIQGHISMRNIVCLSVLFLIGAISMINGLKEELDVEFDLTEFHGSKSDLDDLLKKFPDIENVVIPKKTLKKNNSIKQAAADNFKPRISTGGIIRKKIYSRSRCIKFVYILKLQKFVCRERKGL</sequence>
<proteinExistence type="predicted"/>
<dbReference type="AlphaFoldDB" id="A0A0K2V3M4"/>
<reference evidence="2" key="1">
    <citation type="submission" date="2014-05" db="EMBL/GenBank/DDBJ databases">
        <authorList>
            <person name="Chronopoulou M."/>
        </authorList>
    </citation>
    <scope>NUCLEOTIDE SEQUENCE</scope>
    <source>
        <tissue evidence="2">Whole organism</tissue>
    </source>
</reference>
<keyword evidence="1" id="KW-0812">Transmembrane</keyword>
<keyword evidence="1" id="KW-1133">Transmembrane helix</keyword>